<evidence type="ECO:0000313" key="3">
    <source>
        <dbReference type="Proteomes" id="UP000033858"/>
    </source>
</evidence>
<organism evidence="2 3">
    <name type="scientific">Candidatus Woesebacteria bacterium GW2011_GWB1_41_10</name>
    <dbReference type="NCBI Taxonomy" id="1618577"/>
    <lineage>
        <taxon>Bacteria</taxon>
        <taxon>Candidatus Woeseibacteriota</taxon>
    </lineage>
</organism>
<protein>
    <submittedName>
        <fullName evidence="2">Uncharacterized protein</fullName>
    </submittedName>
</protein>
<evidence type="ECO:0000313" key="2">
    <source>
        <dbReference type="EMBL" id="KKR86752.1"/>
    </source>
</evidence>
<feature type="transmembrane region" description="Helical" evidence="1">
    <location>
        <begin position="48"/>
        <end position="68"/>
    </location>
</feature>
<proteinExistence type="predicted"/>
<gene>
    <name evidence="2" type="ORF">UU32_C0011G0007</name>
</gene>
<keyword evidence="1" id="KW-0472">Membrane</keyword>
<dbReference type="AlphaFoldDB" id="A0A0G0XGA2"/>
<keyword evidence="1" id="KW-0812">Transmembrane</keyword>
<reference evidence="2 3" key="1">
    <citation type="journal article" date="2015" name="Nature">
        <title>rRNA introns, odd ribosomes, and small enigmatic genomes across a large radiation of phyla.</title>
        <authorList>
            <person name="Brown C.T."/>
            <person name="Hug L.A."/>
            <person name="Thomas B.C."/>
            <person name="Sharon I."/>
            <person name="Castelle C.J."/>
            <person name="Singh A."/>
            <person name="Wilkins M.J."/>
            <person name="Williams K.H."/>
            <person name="Banfield J.F."/>
        </authorList>
    </citation>
    <scope>NUCLEOTIDE SEQUENCE [LARGE SCALE GENOMIC DNA]</scope>
</reference>
<keyword evidence="1" id="KW-1133">Transmembrane helix</keyword>
<feature type="transmembrane region" description="Helical" evidence="1">
    <location>
        <begin position="17"/>
        <end position="36"/>
    </location>
</feature>
<comment type="caution">
    <text evidence="2">The sequence shown here is derived from an EMBL/GenBank/DDBJ whole genome shotgun (WGS) entry which is preliminary data.</text>
</comment>
<dbReference type="EMBL" id="LCAE01000011">
    <property type="protein sequence ID" value="KKR86752.1"/>
    <property type="molecule type" value="Genomic_DNA"/>
</dbReference>
<accession>A0A0G0XGA2</accession>
<name>A0A0G0XGA2_9BACT</name>
<dbReference type="Proteomes" id="UP000033858">
    <property type="component" value="Unassembled WGS sequence"/>
</dbReference>
<evidence type="ECO:0000256" key="1">
    <source>
        <dbReference type="SAM" id="Phobius"/>
    </source>
</evidence>
<sequence length="144" mass="15936">MQNITKYLDFNFLASQWKAIAIVVLLFLLVLTLAQVRRHFIDWSIKGALFGIFIGFLLALFLEGFLIIGGKTALTEFLGWKNAPKPILIAIEAGRNKLVDVLGMMDQIPQSVASSDSTTESAIEILQSLDPSEIKKVKSLICNP</sequence>